<gene>
    <name evidence="1" type="ORF">SK128_000727</name>
</gene>
<protein>
    <submittedName>
        <fullName evidence="1">Uncharacterized protein</fullName>
    </submittedName>
</protein>
<keyword evidence="2" id="KW-1185">Reference proteome</keyword>
<dbReference type="EMBL" id="JAXCGZ010013405">
    <property type="protein sequence ID" value="KAK7072613.1"/>
    <property type="molecule type" value="Genomic_DNA"/>
</dbReference>
<organism evidence="1 2">
    <name type="scientific">Halocaridina rubra</name>
    <name type="common">Hawaiian red shrimp</name>
    <dbReference type="NCBI Taxonomy" id="373956"/>
    <lineage>
        <taxon>Eukaryota</taxon>
        <taxon>Metazoa</taxon>
        <taxon>Ecdysozoa</taxon>
        <taxon>Arthropoda</taxon>
        <taxon>Crustacea</taxon>
        <taxon>Multicrustacea</taxon>
        <taxon>Malacostraca</taxon>
        <taxon>Eumalacostraca</taxon>
        <taxon>Eucarida</taxon>
        <taxon>Decapoda</taxon>
        <taxon>Pleocyemata</taxon>
        <taxon>Caridea</taxon>
        <taxon>Atyoidea</taxon>
        <taxon>Atyidae</taxon>
        <taxon>Halocaridina</taxon>
    </lineage>
</organism>
<proteinExistence type="predicted"/>
<sequence length="214" mass="23835">NMQNIIVSLVGGAGDSESVDLRKCIICQFSKGKPTTSIENGLKRILKAAAARKDHIAKMLCTLSKDTKFVYHMDSACYKGYTHKKFLENICKASASTSIGSEEFSGEAPSHCSCSSITPRPGLSHIPDMRELSCVICGHKKHKGEYQKYYISECDKANKFLEATMRFPDEVYILTCDLQSVSAVFGADLYCTNLCIKSYLINYERILKKGDKQK</sequence>
<name>A0AAN8X1J3_HALRR</name>
<dbReference type="Proteomes" id="UP001381693">
    <property type="component" value="Unassembled WGS sequence"/>
</dbReference>
<accession>A0AAN8X1J3</accession>
<evidence type="ECO:0000313" key="2">
    <source>
        <dbReference type="Proteomes" id="UP001381693"/>
    </source>
</evidence>
<dbReference type="AlphaFoldDB" id="A0AAN8X1J3"/>
<reference evidence="1 2" key="1">
    <citation type="submission" date="2023-11" db="EMBL/GenBank/DDBJ databases">
        <title>Halocaridina rubra genome assembly.</title>
        <authorList>
            <person name="Smith C."/>
        </authorList>
    </citation>
    <scope>NUCLEOTIDE SEQUENCE [LARGE SCALE GENOMIC DNA]</scope>
    <source>
        <strain evidence="1">EP-1</strain>
        <tissue evidence="1">Whole</tissue>
    </source>
</reference>
<evidence type="ECO:0000313" key="1">
    <source>
        <dbReference type="EMBL" id="KAK7072613.1"/>
    </source>
</evidence>
<feature type="non-terminal residue" evidence="1">
    <location>
        <position position="1"/>
    </location>
</feature>
<comment type="caution">
    <text evidence="1">The sequence shown here is derived from an EMBL/GenBank/DDBJ whole genome shotgun (WGS) entry which is preliminary data.</text>
</comment>